<evidence type="ECO:0000256" key="7">
    <source>
        <dbReference type="ARBA" id="ARBA00022884"/>
    </source>
</evidence>
<keyword evidence="7" id="KW-0694">RNA-binding</keyword>
<keyword evidence="8" id="KW-0539">Nucleus</keyword>
<dbReference type="InterPro" id="IPR050590">
    <property type="entry name" value="Exosome_comp_Rrp42_subfam"/>
</dbReference>
<name>A0A9P1IB55_9PELO</name>
<comment type="caution">
    <text evidence="11">The sequence shown here is derived from an EMBL/GenBank/DDBJ whole genome shotgun (WGS) entry which is preliminary data.</text>
</comment>
<dbReference type="Gene3D" id="3.30.230.70">
    <property type="entry name" value="GHMP Kinase, N-terminal domain"/>
    <property type="match status" value="1"/>
</dbReference>
<evidence type="ECO:0000256" key="6">
    <source>
        <dbReference type="ARBA" id="ARBA00022835"/>
    </source>
</evidence>
<dbReference type="SUPFAM" id="SSF55666">
    <property type="entry name" value="Ribonuclease PH domain 2-like"/>
    <property type="match status" value="1"/>
</dbReference>
<dbReference type="InterPro" id="IPR027408">
    <property type="entry name" value="PNPase/RNase_PH_dom_sf"/>
</dbReference>
<dbReference type="GO" id="GO:0005730">
    <property type="term" value="C:nucleolus"/>
    <property type="evidence" value="ECO:0007669"/>
    <property type="project" value="UniProtKB-SubCell"/>
</dbReference>
<accession>A0A9P1IB55</accession>
<dbReference type="GO" id="GO:0000176">
    <property type="term" value="C:nuclear exosome (RNase complex)"/>
    <property type="evidence" value="ECO:0007669"/>
    <property type="project" value="TreeGrafter"/>
</dbReference>
<dbReference type="EMBL" id="CANHGI010000002">
    <property type="protein sequence ID" value="CAI5441510.1"/>
    <property type="molecule type" value="Genomic_DNA"/>
</dbReference>
<comment type="subcellular location">
    <subcellularLocation>
        <location evidence="1">Cytoplasm</location>
    </subcellularLocation>
    <subcellularLocation>
        <location evidence="2">Nucleus</location>
        <location evidence="2">Nucleolus</location>
    </subcellularLocation>
</comment>
<evidence type="ECO:0000256" key="3">
    <source>
        <dbReference type="ARBA" id="ARBA00006678"/>
    </source>
</evidence>
<sequence>MTSSEIFRVINPHGYFDKFFSNGIFPDGRHILSSQKLVFKQGECGGVGSSIVTFGNVTISCTIEASVSLESDASLVSVEIAETQQLDEKQSEEYCGILLSLFEKEYFVKRESMKCRNNSGEKLPLDWVFKIVVKVLSVDGDLLDSLVAAVGAALKNTKLPTIVLNRGLEDESAIEKTQILVDEANYHLEINNILMSCTFGIFLNQENKEILIVSPDVEISNVCTATVTVIIGNDSKIAFCRQRGSISEFQILRKMTEITIDRRNKFVEALQKS</sequence>
<dbReference type="PANTHER" id="PTHR11097">
    <property type="entry name" value="EXOSOME COMPLEX EXONUCLEASE RIBOSOMAL RNA PROCESSING PROTEIN"/>
    <property type="match status" value="1"/>
</dbReference>
<dbReference type="GO" id="GO:0034473">
    <property type="term" value="P:U1 snRNA 3'-end processing"/>
    <property type="evidence" value="ECO:0007669"/>
    <property type="project" value="TreeGrafter"/>
</dbReference>
<evidence type="ECO:0000313" key="11">
    <source>
        <dbReference type="EMBL" id="CAI5441510.1"/>
    </source>
</evidence>
<evidence type="ECO:0000256" key="1">
    <source>
        <dbReference type="ARBA" id="ARBA00004496"/>
    </source>
</evidence>
<keyword evidence="4" id="KW-0963">Cytoplasm</keyword>
<evidence type="ECO:0000313" key="12">
    <source>
        <dbReference type="Proteomes" id="UP001152747"/>
    </source>
</evidence>
<gene>
    <name evidence="11" type="ORF">CAMP_LOCUS4147</name>
</gene>
<dbReference type="OrthoDB" id="45882at2759"/>
<evidence type="ECO:0000256" key="4">
    <source>
        <dbReference type="ARBA" id="ARBA00022490"/>
    </source>
</evidence>
<comment type="similarity">
    <text evidence="3">Belongs to the RNase PH family.</text>
</comment>
<dbReference type="GO" id="GO:0071028">
    <property type="term" value="P:nuclear mRNA surveillance"/>
    <property type="evidence" value="ECO:0007669"/>
    <property type="project" value="TreeGrafter"/>
</dbReference>
<evidence type="ECO:0000256" key="9">
    <source>
        <dbReference type="ARBA" id="ARBA00030617"/>
    </source>
</evidence>
<organism evidence="11 12">
    <name type="scientific">Caenorhabditis angaria</name>
    <dbReference type="NCBI Taxonomy" id="860376"/>
    <lineage>
        <taxon>Eukaryota</taxon>
        <taxon>Metazoa</taxon>
        <taxon>Ecdysozoa</taxon>
        <taxon>Nematoda</taxon>
        <taxon>Chromadorea</taxon>
        <taxon>Rhabditida</taxon>
        <taxon>Rhabditina</taxon>
        <taxon>Rhabditomorpha</taxon>
        <taxon>Rhabditoidea</taxon>
        <taxon>Rhabditidae</taxon>
        <taxon>Peloderinae</taxon>
        <taxon>Caenorhabditis</taxon>
    </lineage>
</organism>
<evidence type="ECO:0000256" key="8">
    <source>
        <dbReference type="ARBA" id="ARBA00023242"/>
    </source>
</evidence>
<dbReference type="InterPro" id="IPR020568">
    <property type="entry name" value="Ribosomal_Su5_D2-typ_SF"/>
</dbReference>
<dbReference type="PANTHER" id="PTHR11097:SF9">
    <property type="entry name" value="EXOSOME COMPLEX COMPONENT RRP43"/>
    <property type="match status" value="1"/>
</dbReference>
<evidence type="ECO:0000259" key="10">
    <source>
        <dbReference type="Pfam" id="PF01138"/>
    </source>
</evidence>
<dbReference type="GO" id="GO:0071035">
    <property type="term" value="P:nuclear polyadenylation-dependent rRNA catabolic process"/>
    <property type="evidence" value="ECO:0007669"/>
    <property type="project" value="TreeGrafter"/>
</dbReference>
<dbReference type="GO" id="GO:0034476">
    <property type="term" value="P:U5 snRNA 3'-end processing"/>
    <property type="evidence" value="ECO:0007669"/>
    <property type="project" value="TreeGrafter"/>
</dbReference>
<dbReference type="GO" id="GO:0034475">
    <property type="term" value="P:U4 snRNA 3'-end processing"/>
    <property type="evidence" value="ECO:0007669"/>
    <property type="project" value="TreeGrafter"/>
</dbReference>
<dbReference type="GO" id="GO:0016075">
    <property type="term" value="P:rRNA catabolic process"/>
    <property type="evidence" value="ECO:0007669"/>
    <property type="project" value="TreeGrafter"/>
</dbReference>
<dbReference type="GO" id="GO:0035925">
    <property type="term" value="F:mRNA 3'-UTR AU-rich region binding"/>
    <property type="evidence" value="ECO:0007669"/>
    <property type="project" value="TreeGrafter"/>
</dbReference>
<proteinExistence type="inferred from homology"/>
<dbReference type="Proteomes" id="UP001152747">
    <property type="component" value="Unassembled WGS sequence"/>
</dbReference>
<dbReference type="InterPro" id="IPR001247">
    <property type="entry name" value="ExoRNase_PH_dom1"/>
</dbReference>
<evidence type="ECO:0000256" key="2">
    <source>
        <dbReference type="ARBA" id="ARBA00004604"/>
    </source>
</evidence>
<feature type="domain" description="Exoribonuclease phosphorolytic" evidence="10">
    <location>
        <begin position="48"/>
        <end position="160"/>
    </location>
</feature>
<evidence type="ECO:0000256" key="5">
    <source>
        <dbReference type="ARBA" id="ARBA00022552"/>
    </source>
</evidence>
<dbReference type="Pfam" id="PF01138">
    <property type="entry name" value="RNase_PH"/>
    <property type="match status" value="1"/>
</dbReference>
<dbReference type="GO" id="GO:0071038">
    <property type="term" value="P:TRAMP-dependent tRNA surveillance pathway"/>
    <property type="evidence" value="ECO:0007669"/>
    <property type="project" value="TreeGrafter"/>
</dbReference>
<keyword evidence="12" id="KW-1185">Reference proteome</keyword>
<keyword evidence="6" id="KW-0271">Exosome</keyword>
<reference evidence="11" key="1">
    <citation type="submission" date="2022-11" db="EMBL/GenBank/DDBJ databases">
        <authorList>
            <person name="Kikuchi T."/>
        </authorList>
    </citation>
    <scope>NUCLEOTIDE SEQUENCE</scope>
    <source>
        <strain evidence="11">PS1010</strain>
    </source>
</reference>
<dbReference type="GO" id="GO:0000177">
    <property type="term" value="C:cytoplasmic exosome (RNase complex)"/>
    <property type="evidence" value="ECO:0007669"/>
    <property type="project" value="TreeGrafter"/>
</dbReference>
<keyword evidence="5" id="KW-0698">rRNA processing</keyword>
<protein>
    <recommendedName>
        <fullName evidence="9">Ribosomal RNA-processing protein 43</fullName>
    </recommendedName>
</protein>
<dbReference type="AlphaFoldDB" id="A0A9P1IB55"/>
<dbReference type="InterPro" id="IPR036345">
    <property type="entry name" value="ExoRNase_PH_dom2_sf"/>
</dbReference>
<dbReference type="SUPFAM" id="SSF54211">
    <property type="entry name" value="Ribosomal protein S5 domain 2-like"/>
    <property type="match status" value="1"/>
</dbReference>
<dbReference type="GO" id="GO:0000467">
    <property type="term" value="P:exonucleolytic trimming to generate mature 3'-end of 5.8S rRNA from tricistronic rRNA transcript (SSU-rRNA, 5.8S rRNA, LSU-rRNA)"/>
    <property type="evidence" value="ECO:0007669"/>
    <property type="project" value="TreeGrafter"/>
</dbReference>